<gene>
    <name evidence="8" type="ORF">I6H06_29730</name>
</gene>
<dbReference type="GeneID" id="45693391"/>
<evidence type="ECO:0000259" key="7">
    <source>
        <dbReference type="Pfam" id="PF14464"/>
    </source>
</evidence>
<dbReference type="AlphaFoldDB" id="A0AAP9Y6E0"/>
<dbReference type="EMBL" id="CP065603">
    <property type="protein sequence ID" value="QPQ94790.1"/>
    <property type="molecule type" value="Genomic_DNA"/>
</dbReference>
<dbReference type="GO" id="GO:0046872">
    <property type="term" value="F:metal ion binding"/>
    <property type="evidence" value="ECO:0007669"/>
    <property type="project" value="UniProtKB-KW"/>
</dbReference>
<dbReference type="InterPro" id="IPR028090">
    <property type="entry name" value="JAB_dom_prok"/>
</dbReference>
<dbReference type="InterPro" id="IPR035985">
    <property type="entry name" value="Ubiquitin-activating_enz"/>
</dbReference>
<sequence length="741" mass="80532">MSPLIQGAIDLIAVHYAVEAFTVTEVADGVVEVHAQFQVELPSRSKAEGKSRNGVRAVEEVLFCFAPDFPTSAPRITLREDFPSTLPHIYRHKKGERVPPCITVGDKRDVMHSDGVYRLADQVSDWLDKAATGELAQNDLGWEPSRREIGRDFLDLASDEVTKKPAFGGWRLYQCRSMWTKDGGSSIAKHAQPVTAIRVPSFIRTIPNHLQFNRRVWVGDVPLFVFWPQAGNDGLPTVNSQYKVDTITTFAELAAQAEEWKCRVALDDFISNFNRAWVQPKSTCEVIAYMAFPVRRPKNIIGLETEFELMVYRMPFALGAKLSTTATTAVKPVAIIEPISPKLLRRTSSLREEAAELTLSFLGCGSLGSKALMHVARAGISIGLLVDGKDVASHNVARHALFPEDTGNLIAKAERLANIVEDFGENRPKIHVGDIRDLDFAAPKCQKFFNADDTLVVNTTGSSAVRTYLSAAPIQARVMESALLNHGDAAFMTLEGPGRCPSTLDLVHHAYEQLRPLGVLSAQDDEKSNVLEIGVGCQSVTIPMPDARVSLIAAGVGQKLLQLHQDGLPESGVAAVATVGVDGMSINWKVENVGPTQIARMYDGENWSVRILDAAHQKIVADVRGYPGVETGGLIVGRVSTLTREVFITDVLPAAPDSTRSATRFVHGTDGTEASIRAYEALGGKTLSCIGTWHSHLAVSGPSQMDKDTATKLEGKLRGAAVLLIRHPEGYAAVVRDGAPN</sequence>
<proteinExistence type="predicted"/>
<dbReference type="InterPro" id="IPR032865">
    <property type="entry name" value="Prok-E2_A"/>
</dbReference>
<evidence type="ECO:0000256" key="4">
    <source>
        <dbReference type="ARBA" id="ARBA00022833"/>
    </source>
</evidence>
<dbReference type="Gene3D" id="3.40.140.10">
    <property type="entry name" value="Cytidine Deaminase, domain 2"/>
    <property type="match status" value="1"/>
</dbReference>
<dbReference type="RefSeq" id="WP_045678697.1">
    <property type="nucleotide sequence ID" value="NZ_CP065603.1"/>
</dbReference>
<evidence type="ECO:0000313" key="9">
    <source>
        <dbReference type="Proteomes" id="UP000594892"/>
    </source>
</evidence>
<organism evidence="8 9">
    <name type="scientific">Burkholderia glumae</name>
    <name type="common">Pseudomonas glumae</name>
    <dbReference type="NCBI Taxonomy" id="337"/>
    <lineage>
        <taxon>Bacteria</taxon>
        <taxon>Pseudomonadati</taxon>
        <taxon>Pseudomonadota</taxon>
        <taxon>Betaproteobacteria</taxon>
        <taxon>Burkholderiales</taxon>
        <taxon>Burkholderiaceae</taxon>
        <taxon>Burkholderia</taxon>
    </lineage>
</organism>
<dbReference type="Proteomes" id="UP000594892">
    <property type="component" value="Plasmid unnamed2"/>
</dbReference>
<dbReference type="Gene3D" id="3.40.50.720">
    <property type="entry name" value="NAD(P)-binding Rossmann-like Domain"/>
    <property type="match status" value="1"/>
</dbReference>
<dbReference type="InterPro" id="IPR000594">
    <property type="entry name" value="ThiF_NAD_FAD-bd"/>
</dbReference>
<keyword evidence="3" id="KW-0378">Hydrolase</keyword>
<keyword evidence="4" id="KW-0862">Zinc</keyword>
<feature type="domain" description="JAB" evidence="7">
    <location>
        <begin position="615"/>
        <end position="725"/>
    </location>
</feature>
<keyword evidence="5" id="KW-0482">Metalloprotease</keyword>
<reference evidence="8 9" key="1">
    <citation type="submission" date="2020-12" db="EMBL/GenBank/DDBJ databases">
        <title>FDA dAtabase for Regulatory Grade micrObial Sequences (FDA-ARGOS): Supporting development and validation of Infectious Disease Dx tests.</title>
        <authorList>
            <person name="Minogue T."/>
            <person name="Wolcott M."/>
            <person name="Wasieloski L."/>
            <person name="Aguilar W."/>
            <person name="Moore D."/>
            <person name="Jaissle J."/>
            <person name="Tallon L."/>
            <person name="Sadzewicz L."/>
            <person name="Zhao X."/>
            <person name="Boylan J."/>
            <person name="Ott S."/>
            <person name="Bowen H."/>
            <person name="Vavikolanu K."/>
            <person name="Mehta A."/>
            <person name="Aluvathingal J."/>
            <person name="Nadendla S."/>
            <person name="Yan Y."/>
            <person name="Sichtig H."/>
        </authorList>
    </citation>
    <scope>NUCLEOTIDE SEQUENCE [LARGE SCALE GENOMIC DNA]</scope>
    <source>
        <strain evidence="8 9">FDAARGOS_949</strain>
        <plasmid evidence="8 9">unnamed2</plasmid>
    </source>
</reference>
<evidence type="ECO:0000256" key="1">
    <source>
        <dbReference type="ARBA" id="ARBA00022670"/>
    </source>
</evidence>
<dbReference type="SUPFAM" id="SSF69572">
    <property type="entry name" value="Activating enzymes of the ubiquitin-like proteins"/>
    <property type="match status" value="1"/>
</dbReference>
<evidence type="ECO:0000313" key="8">
    <source>
        <dbReference type="EMBL" id="QPQ94790.1"/>
    </source>
</evidence>
<keyword evidence="1" id="KW-0645">Protease</keyword>
<dbReference type="Pfam" id="PF14457">
    <property type="entry name" value="Prok-E2_A"/>
    <property type="match status" value="1"/>
</dbReference>
<geneLocation type="plasmid" evidence="8 9">
    <name>unnamed2</name>
</geneLocation>
<feature type="domain" description="THIF-type NAD/FAD binding fold" evidence="6">
    <location>
        <begin position="361"/>
        <end position="476"/>
    </location>
</feature>
<name>A0AAP9Y6E0_BURGL</name>
<dbReference type="Pfam" id="PF14464">
    <property type="entry name" value="Prok-JAB"/>
    <property type="match status" value="1"/>
</dbReference>
<evidence type="ECO:0000256" key="5">
    <source>
        <dbReference type="ARBA" id="ARBA00023049"/>
    </source>
</evidence>
<evidence type="ECO:0000259" key="6">
    <source>
        <dbReference type="Pfam" id="PF00899"/>
    </source>
</evidence>
<keyword evidence="2" id="KW-0479">Metal-binding</keyword>
<accession>A0AAP9Y6E0</accession>
<dbReference type="GO" id="GO:0008641">
    <property type="term" value="F:ubiquitin-like modifier activating enzyme activity"/>
    <property type="evidence" value="ECO:0007669"/>
    <property type="project" value="InterPro"/>
</dbReference>
<evidence type="ECO:0000256" key="3">
    <source>
        <dbReference type="ARBA" id="ARBA00022801"/>
    </source>
</evidence>
<keyword evidence="8" id="KW-0614">Plasmid</keyword>
<evidence type="ECO:0000256" key="2">
    <source>
        <dbReference type="ARBA" id="ARBA00022723"/>
    </source>
</evidence>
<protein>
    <submittedName>
        <fullName evidence="8">Mov34/MPN/PAD-1 family protein</fullName>
    </submittedName>
</protein>
<dbReference type="SUPFAM" id="SSF102712">
    <property type="entry name" value="JAB1/MPN domain"/>
    <property type="match status" value="1"/>
</dbReference>
<dbReference type="GO" id="GO:0006508">
    <property type="term" value="P:proteolysis"/>
    <property type="evidence" value="ECO:0007669"/>
    <property type="project" value="UniProtKB-KW"/>
</dbReference>
<dbReference type="GO" id="GO:0008237">
    <property type="term" value="F:metallopeptidase activity"/>
    <property type="evidence" value="ECO:0007669"/>
    <property type="project" value="UniProtKB-KW"/>
</dbReference>
<dbReference type="Pfam" id="PF00899">
    <property type="entry name" value="ThiF"/>
    <property type="match status" value="1"/>
</dbReference>